<keyword evidence="7" id="KW-0812">Transmembrane</keyword>
<dbReference type="SMART" id="SM00513">
    <property type="entry name" value="SAP"/>
    <property type="match status" value="1"/>
</dbReference>
<evidence type="ECO:0000256" key="3">
    <source>
        <dbReference type="SAM" id="MobiDB-lite"/>
    </source>
</evidence>
<dbReference type="InterPro" id="IPR002110">
    <property type="entry name" value="Ankyrin_rpt"/>
</dbReference>
<dbReference type="Pfam" id="PF02037">
    <property type="entry name" value="SAP"/>
    <property type="match status" value="1"/>
</dbReference>
<gene>
    <name evidence="5" type="ORF">C1SCF055_LOCUS24572</name>
</gene>
<evidence type="ECO:0000256" key="1">
    <source>
        <dbReference type="ARBA" id="ARBA00022737"/>
    </source>
</evidence>
<dbReference type="EMBL" id="CAMXCT010002450">
    <property type="protein sequence ID" value="CAI3998257.1"/>
    <property type="molecule type" value="Genomic_DNA"/>
</dbReference>
<dbReference type="EMBL" id="CAMXCT030002450">
    <property type="protein sequence ID" value="CAL4785569.1"/>
    <property type="molecule type" value="Genomic_DNA"/>
</dbReference>
<evidence type="ECO:0000313" key="5">
    <source>
        <dbReference type="EMBL" id="CAI3998257.1"/>
    </source>
</evidence>
<dbReference type="SMART" id="SM00248">
    <property type="entry name" value="ANK"/>
    <property type="match status" value="4"/>
</dbReference>
<dbReference type="OrthoDB" id="413237at2759"/>
<sequence length="1458" mass="164232">MARRTFDLAERDPREAREHSPIRSRAELEAMIVPTEYERRSCAGTVPRLRAMELREARKNPKVRLGDELSAAAASNDARKVQALLDQGADPNYINFMVNCDHPLCRTKSAEVAKVLLAHPKINVNVKDMNDYSILSNMVLHNRHNVELVAAILQHKDLDVHASCPIQTAARFASVNMIQKLLEHPNLDINDRCGLLHCAMKRTDPVAVDLAAWLLQHDTLDLNLRREDGTTALMHLSGTDSMTIEIGENETVKRKKIAAQQVQMLKMLLVRPDLEVNATDSKQLTALHHFSIAGRSDLVELLLQDARCLPSLLQHDAEGRTPLDAVMAEKNLERKPWAPAPKLAKYDEVIALLTKAMERHKAELKKLCPAELSKHPGTWPGFVQDYAKRPTEDLWPPSCHWQRILLLRFSSPETSDETDLRLLLQICETWKHLGPEDEIFTLSEKSRALSPWWRSILEPLADLPEPGYAQFAAAVVQRVICDWWHTQGQMVVVAWSPRCGWPQWEDSESCDCAALQREHLQLLFQADGMNRSFVDGGFNRNPNIHQQHLPKLAERGENMGWARFLIRAPTIHRLDATFAAQVNFGERMKTAALKLATWISETSDFNMTDLLDLAGEVRSESTAKGEEAKIGARRLFQETTIGISVSPMRRYGAFWHPKTLAEPWPSGRTQICEATVTSVQVDAEYCRTALTMLNISNNSEQNASMKERQAGVYLNDSCLVVLTRTIGVPALDGLLLGWDCYTWYGQESAPHFDRMWGVILHSSVLATDVVIGSLMQAEVARYRAAMKSLADLGCRLPAWPQPTSMASMAWAELQSSTARLAWLGFNAMPYKRGNPSTVLMIHHALWLALFPEGRDLVLAKCLPRLRQGLLPDLEAFSVDLETFAQDVWPSCKDRGGKPLKVKGRKPRRAKAQPQQLIEAHLKDPNFLLALLRHSPTADFLAETLKRRASQDEVFADLVVQCCMPRTPKITKTPSTPCKRSASTMKSRVKSESTAIWQSVAPRSLLAAFEESPECPAKAARLLDVEASVLDPLPSVLVAQVSSYLKLREKVQLLGSNRQARSLRQLQCTWQPLVLEAEDCAYILRRIRKCDPQGHLEPKFYPGPACPAWTEVTDVTVELMEPDRADENGEPLTSFRKASSMAKYILDPIHEFARRLSAGWFAGAWHLRLSNIEANCMDSGFLDFRLTAFRDYSQLKLEQDGLDPTKYCLRASRAISRPPSISDGFAMVQQRFPQSAGINLLLNSPEEITESEEQQRIANFKLIQSIPEQIPKSKSNDKDLACADLSMAIVAVIAGHGKEGPWTSRPYVRSTEEYEKLTAQQLRDRLKALGLPTSGRKAQLRRRLAGREHRVEAQPLSNRKRLRVRWALKEGKWNLTVAKHYVHPPQSLGRGSRNPLCDLGECGDINCALYRFRAGSETVRSDFLKFCYKHIEEHFIKCKDDGLVSLGCVLRISPFITFF</sequence>
<feature type="domain" description="SAP" evidence="4">
    <location>
        <begin position="1313"/>
        <end position="1347"/>
    </location>
</feature>
<feature type="region of interest" description="Disordered" evidence="3">
    <location>
        <begin position="1"/>
        <end position="22"/>
    </location>
</feature>
<proteinExistence type="predicted"/>
<evidence type="ECO:0000256" key="2">
    <source>
        <dbReference type="ARBA" id="ARBA00023043"/>
    </source>
</evidence>
<evidence type="ECO:0000313" key="6">
    <source>
        <dbReference type="EMBL" id="CAL1151632.1"/>
    </source>
</evidence>
<protein>
    <submittedName>
        <fullName evidence="7">Amino acid transporter transmembrane domain-containing protein</fullName>
    </submittedName>
</protein>
<feature type="region of interest" description="Disordered" evidence="3">
    <location>
        <begin position="895"/>
        <end position="914"/>
    </location>
</feature>
<dbReference type="EMBL" id="CAMXCT020002450">
    <property type="protein sequence ID" value="CAL1151632.1"/>
    <property type="molecule type" value="Genomic_DNA"/>
</dbReference>
<reference evidence="6" key="2">
    <citation type="submission" date="2024-04" db="EMBL/GenBank/DDBJ databases">
        <authorList>
            <person name="Chen Y."/>
            <person name="Shah S."/>
            <person name="Dougan E. K."/>
            <person name="Thang M."/>
            <person name="Chan C."/>
        </authorList>
    </citation>
    <scope>NUCLEOTIDE SEQUENCE [LARGE SCALE GENOMIC DNA]</scope>
</reference>
<keyword evidence="8" id="KW-1185">Reference proteome</keyword>
<keyword evidence="1" id="KW-0677">Repeat</keyword>
<keyword evidence="7" id="KW-0472">Membrane</keyword>
<dbReference type="InterPro" id="IPR036361">
    <property type="entry name" value="SAP_dom_sf"/>
</dbReference>
<dbReference type="SUPFAM" id="SSF48403">
    <property type="entry name" value="Ankyrin repeat"/>
    <property type="match status" value="1"/>
</dbReference>
<reference evidence="5" key="1">
    <citation type="submission" date="2022-10" db="EMBL/GenBank/DDBJ databases">
        <authorList>
            <person name="Chen Y."/>
            <person name="Dougan E. K."/>
            <person name="Chan C."/>
            <person name="Rhodes N."/>
            <person name="Thang M."/>
        </authorList>
    </citation>
    <scope>NUCLEOTIDE SEQUENCE</scope>
</reference>
<evidence type="ECO:0000313" key="8">
    <source>
        <dbReference type="Proteomes" id="UP001152797"/>
    </source>
</evidence>
<feature type="compositionally biased region" description="Basic residues" evidence="3">
    <location>
        <begin position="897"/>
        <end position="910"/>
    </location>
</feature>
<evidence type="ECO:0000313" key="7">
    <source>
        <dbReference type="EMBL" id="CAL4785569.1"/>
    </source>
</evidence>
<comment type="caution">
    <text evidence="5">The sequence shown here is derived from an EMBL/GenBank/DDBJ whole genome shotgun (WGS) entry which is preliminary data.</text>
</comment>
<dbReference type="InterPro" id="IPR003034">
    <property type="entry name" value="SAP_dom"/>
</dbReference>
<evidence type="ECO:0000259" key="4">
    <source>
        <dbReference type="PROSITE" id="PS50800"/>
    </source>
</evidence>
<dbReference type="Gene3D" id="1.10.720.30">
    <property type="entry name" value="SAP domain"/>
    <property type="match status" value="1"/>
</dbReference>
<name>A0A9P1G5P4_9DINO</name>
<dbReference type="Proteomes" id="UP001152797">
    <property type="component" value="Unassembled WGS sequence"/>
</dbReference>
<keyword evidence="2" id="KW-0040">ANK repeat</keyword>
<dbReference type="PANTHER" id="PTHR24161">
    <property type="entry name" value="ANK_REP_REGION DOMAIN-CONTAINING PROTEIN-RELATED"/>
    <property type="match status" value="1"/>
</dbReference>
<dbReference type="SUPFAM" id="SSF68906">
    <property type="entry name" value="SAP domain"/>
    <property type="match status" value="1"/>
</dbReference>
<organism evidence="5">
    <name type="scientific">Cladocopium goreaui</name>
    <dbReference type="NCBI Taxonomy" id="2562237"/>
    <lineage>
        <taxon>Eukaryota</taxon>
        <taxon>Sar</taxon>
        <taxon>Alveolata</taxon>
        <taxon>Dinophyceae</taxon>
        <taxon>Suessiales</taxon>
        <taxon>Symbiodiniaceae</taxon>
        <taxon>Cladocopium</taxon>
    </lineage>
</organism>
<dbReference type="Gene3D" id="1.25.40.20">
    <property type="entry name" value="Ankyrin repeat-containing domain"/>
    <property type="match status" value="1"/>
</dbReference>
<accession>A0A9P1G5P4</accession>
<dbReference type="PROSITE" id="PS50800">
    <property type="entry name" value="SAP"/>
    <property type="match status" value="1"/>
</dbReference>
<dbReference type="PANTHER" id="PTHR24161:SF119">
    <property type="entry name" value="ANKYRIN REPEAT DOMAIN 44"/>
    <property type="match status" value="1"/>
</dbReference>
<dbReference type="InterPro" id="IPR036770">
    <property type="entry name" value="Ankyrin_rpt-contain_sf"/>
</dbReference>